<evidence type="ECO:0000256" key="6">
    <source>
        <dbReference type="SAM" id="MobiDB-lite"/>
    </source>
</evidence>
<dbReference type="OrthoDB" id="7060875at2"/>
<evidence type="ECO:0000256" key="7">
    <source>
        <dbReference type="SAM" id="Phobius"/>
    </source>
</evidence>
<evidence type="ECO:0000256" key="3">
    <source>
        <dbReference type="ARBA" id="ARBA00022692"/>
    </source>
</evidence>
<dbReference type="Proteomes" id="UP000291562">
    <property type="component" value="Chromosome"/>
</dbReference>
<dbReference type="InterPro" id="IPR051401">
    <property type="entry name" value="GtrA_CellWall_Glycosyl"/>
</dbReference>
<keyword evidence="10" id="KW-1185">Reference proteome</keyword>
<evidence type="ECO:0000313" key="9">
    <source>
        <dbReference type="EMBL" id="QBB71844.1"/>
    </source>
</evidence>
<feature type="compositionally biased region" description="Polar residues" evidence="6">
    <location>
        <begin position="11"/>
        <end position="22"/>
    </location>
</feature>
<keyword evidence="4 7" id="KW-1133">Transmembrane helix</keyword>
<protein>
    <submittedName>
        <fullName evidence="9">GtrA family protein</fullName>
    </submittedName>
</protein>
<comment type="subcellular location">
    <subcellularLocation>
        <location evidence="1">Membrane</location>
        <topology evidence="1">Multi-pass membrane protein</topology>
    </subcellularLocation>
</comment>
<evidence type="ECO:0000313" key="10">
    <source>
        <dbReference type="Proteomes" id="UP000291562"/>
    </source>
</evidence>
<comment type="similarity">
    <text evidence="2">Belongs to the GtrA family.</text>
</comment>
<feature type="transmembrane region" description="Helical" evidence="7">
    <location>
        <begin position="91"/>
        <end position="117"/>
    </location>
</feature>
<dbReference type="GO" id="GO:0005886">
    <property type="term" value="C:plasma membrane"/>
    <property type="evidence" value="ECO:0007669"/>
    <property type="project" value="TreeGrafter"/>
</dbReference>
<dbReference type="InterPro" id="IPR007267">
    <property type="entry name" value="GtrA_DPMS_TM"/>
</dbReference>
<evidence type="ECO:0000259" key="8">
    <source>
        <dbReference type="Pfam" id="PF04138"/>
    </source>
</evidence>
<keyword evidence="5 7" id="KW-0472">Membrane</keyword>
<dbReference type="Pfam" id="PF04138">
    <property type="entry name" value="GtrA_DPMS_TM"/>
    <property type="match status" value="1"/>
</dbReference>
<name>A0A411HMZ7_9GAMM</name>
<dbReference type="PANTHER" id="PTHR38459">
    <property type="entry name" value="PROPHAGE BACTOPRENOL-LINKED GLUCOSE TRANSLOCASE HOMOLOG"/>
    <property type="match status" value="1"/>
</dbReference>
<accession>A0A411HMZ7</accession>
<feature type="transmembrane region" description="Helical" evidence="7">
    <location>
        <begin position="129"/>
        <end position="146"/>
    </location>
</feature>
<feature type="transmembrane region" description="Helical" evidence="7">
    <location>
        <begin position="56"/>
        <end position="79"/>
    </location>
</feature>
<dbReference type="AlphaFoldDB" id="A0A411HMZ7"/>
<dbReference type="RefSeq" id="WP_129835253.1">
    <property type="nucleotide sequence ID" value="NZ_CP035704.1"/>
</dbReference>
<evidence type="ECO:0000256" key="5">
    <source>
        <dbReference type="ARBA" id="ARBA00023136"/>
    </source>
</evidence>
<dbReference type="GO" id="GO:0000271">
    <property type="term" value="P:polysaccharide biosynthetic process"/>
    <property type="evidence" value="ECO:0007669"/>
    <property type="project" value="InterPro"/>
</dbReference>
<evidence type="ECO:0000256" key="4">
    <source>
        <dbReference type="ARBA" id="ARBA00022989"/>
    </source>
</evidence>
<evidence type="ECO:0000256" key="2">
    <source>
        <dbReference type="ARBA" id="ARBA00009399"/>
    </source>
</evidence>
<reference evidence="9 10" key="1">
    <citation type="submission" date="2019-01" db="EMBL/GenBank/DDBJ databases">
        <title>Pseudolysobacter antarctica gen. nov., sp. nov., isolated from Fildes Peninsula, Antarctica.</title>
        <authorList>
            <person name="Wei Z."/>
            <person name="Peng F."/>
        </authorList>
    </citation>
    <scope>NUCLEOTIDE SEQUENCE [LARGE SCALE GENOMIC DNA]</scope>
    <source>
        <strain evidence="9 10">AQ6-296</strain>
    </source>
</reference>
<dbReference type="KEGG" id="xbc:ELE36_16605"/>
<proteinExistence type="inferred from homology"/>
<dbReference type="EMBL" id="CP035704">
    <property type="protein sequence ID" value="QBB71844.1"/>
    <property type="molecule type" value="Genomic_DNA"/>
</dbReference>
<organism evidence="9 10">
    <name type="scientific">Pseudolysobacter antarcticus</name>
    <dbReference type="NCBI Taxonomy" id="2511995"/>
    <lineage>
        <taxon>Bacteria</taxon>
        <taxon>Pseudomonadati</taxon>
        <taxon>Pseudomonadota</taxon>
        <taxon>Gammaproteobacteria</taxon>
        <taxon>Lysobacterales</taxon>
        <taxon>Rhodanobacteraceae</taxon>
        <taxon>Pseudolysobacter</taxon>
    </lineage>
</organism>
<gene>
    <name evidence="9" type="ORF">ELE36_16605</name>
</gene>
<feature type="domain" description="GtrA/DPMS transmembrane" evidence="8">
    <location>
        <begin position="31"/>
        <end position="151"/>
    </location>
</feature>
<feature type="transmembrane region" description="Helical" evidence="7">
    <location>
        <begin position="29"/>
        <end position="50"/>
    </location>
</feature>
<keyword evidence="3 7" id="KW-0812">Transmembrane</keyword>
<feature type="region of interest" description="Disordered" evidence="6">
    <location>
        <begin position="1"/>
        <end position="22"/>
    </location>
</feature>
<dbReference type="PANTHER" id="PTHR38459:SF1">
    <property type="entry name" value="PROPHAGE BACTOPRENOL-LINKED GLUCOSE TRANSLOCASE HOMOLOG"/>
    <property type="match status" value="1"/>
</dbReference>
<sequence>MNRAREPESPPNSAANNAQGSDSNESKRFLRFLFVSAIAAAANFGSRIVFSRFCDYSLAIFFAFVVGITTAFVLNRALVFTASKNQLHQQMLWFLLINLGALVLTLAVSLLFARIVLPALGIHSYTEEIAHALGILAPVITSYLGHKHLTFR</sequence>
<evidence type="ECO:0000256" key="1">
    <source>
        <dbReference type="ARBA" id="ARBA00004141"/>
    </source>
</evidence>